<reference evidence="15 16" key="1">
    <citation type="journal article" date="2017" name="Curr. Biol.">
        <title>Genome architecture and evolution of a unichromosomal asexual nematode.</title>
        <authorList>
            <person name="Fradin H."/>
            <person name="Zegar C."/>
            <person name="Gutwein M."/>
            <person name="Lucas J."/>
            <person name="Kovtun M."/>
            <person name="Corcoran D."/>
            <person name="Baugh L.R."/>
            <person name="Kiontke K."/>
            <person name="Gunsalus K."/>
            <person name="Fitch D.H."/>
            <person name="Piano F."/>
        </authorList>
    </citation>
    <scope>NUCLEOTIDE SEQUENCE [LARGE SCALE GENOMIC DNA]</scope>
    <source>
        <strain evidence="15">PF1309</strain>
    </source>
</reference>
<keyword evidence="7" id="KW-0762">Sugar transport</keyword>
<dbReference type="Gene3D" id="1.20.1280.290">
    <property type="match status" value="2"/>
</dbReference>
<evidence type="ECO:0000256" key="11">
    <source>
        <dbReference type="ARBA" id="ARBA00023034"/>
    </source>
</evidence>
<feature type="transmembrane region" description="Helical" evidence="14">
    <location>
        <begin position="12"/>
        <end position="34"/>
    </location>
</feature>
<keyword evidence="6" id="KW-1003">Cell membrane</keyword>
<sequence>MFEIFTEEVSFINVLSLLAFITTVGLFFCGIPICRQIWKRKDTAEIAAAPFLMGVLGGCTQMSYGMLRGYNTVIWVTSCQIALYSVYTIFYWIMSKNKLWITLKIFAMVVFCAGIISSVHFFGMKIFHPLGIFCLTLNVADFAAPLAGLRVVIRRYATSTLPLPLCIANFMVSTEWFIYGLLLNDFYLIAPNGIGSLLAFIQLILFVVLPRKPGQRAPIVRLFLCIKGEKAEDNREIVAELGENDEKKINRTQRWSQKIKSNVNTVAEELENVIMQIGINDQFAYTHRISEEDTASEKTVETLDGKKNSTVEAVKEVQMLAAKQAEWERQFQLRRSLRHTAHEKIAQLRRALSSPDLTDAVPDEQ</sequence>
<protein>
    <recommendedName>
        <fullName evidence="4">Sugar transporter SWEET1</fullName>
    </recommendedName>
</protein>
<keyword evidence="11" id="KW-0333">Golgi apparatus</keyword>
<comment type="similarity">
    <text evidence="3">Belongs to the SWEET sugar transporter family.</text>
</comment>
<dbReference type="EMBL" id="LIAE01006639">
    <property type="protein sequence ID" value="PAV86735.1"/>
    <property type="molecule type" value="Genomic_DNA"/>
</dbReference>
<evidence type="ECO:0000256" key="12">
    <source>
        <dbReference type="ARBA" id="ARBA00023136"/>
    </source>
</evidence>
<evidence type="ECO:0000256" key="5">
    <source>
        <dbReference type="ARBA" id="ARBA00022448"/>
    </source>
</evidence>
<dbReference type="InterPro" id="IPR047664">
    <property type="entry name" value="SWEET"/>
</dbReference>
<gene>
    <name evidence="15" type="ORF">WR25_20947</name>
</gene>
<accession>A0A2A2LKV4</accession>
<keyword evidence="10 14" id="KW-1133">Transmembrane helix</keyword>
<feature type="transmembrane region" description="Helical" evidence="14">
    <location>
        <begin position="161"/>
        <end position="182"/>
    </location>
</feature>
<dbReference type="FunFam" id="1.20.1280.290:FF:000010">
    <property type="entry name" value="Sugar transporter SWEET"/>
    <property type="match status" value="1"/>
</dbReference>
<feature type="transmembrane region" description="Helical" evidence="14">
    <location>
        <begin position="73"/>
        <end position="93"/>
    </location>
</feature>
<dbReference type="Pfam" id="PF03083">
    <property type="entry name" value="MtN3_slv"/>
    <property type="match status" value="2"/>
</dbReference>
<keyword evidence="9" id="KW-0677">Repeat</keyword>
<dbReference type="GO" id="GO:0005886">
    <property type="term" value="C:plasma membrane"/>
    <property type="evidence" value="ECO:0007669"/>
    <property type="project" value="UniProtKB-SubCell"/>
</dbReference>
<proteinExistence type="inferred from homology"/>
<feature type="transmembrane region" description="Helical" evidence="14">
    <location>
        <begin position="130"/>
        <end position="149"/>
    </location>
</feature>
<comment type="caution">
    <text evidence="15">The sequence shown here is derived from an EMBL/GenBank/DDBJ whole genome shotgun (WGS) entry which is preliminary data.</text>
</comment>
<evidence type="ECO:0000256" key="10">
    <source>
        <dbReference type="ARBA" id="ARBA00022989"/>
    </source>
</evidence>
<evidence type="ECO:0000256" key="6">
    <source>
        <dbReference type="ARBA" id="ARBA00022475"/>
    </source>
</evidence>
<dbReference type="FunFam" id="1.20.1280.290:FF:000004">
    <property type="entry name" value="Sugar transporter SWEET"/>
    <property type="match status" value="1"/>
</dbReference>
<keyword evidence="16" id="KW-1185">Reference proteome</keyword>
<dbReference type="Proteomes" id="UP000218231">
    <property type="component" value="Unassembled WGS sequence"/>
</dbReference>
<evidence type="ECO:0000256" key="8">
    <source>
        <dbReference type="ARBA" id="ARBA00022692"/>
    </source>
</evidence>
<evidence type="ECO:0000256" key="2">
    <source>
        <dbReference type="ARBA" id="ARBA00004653"/>
    </source>
</evidence>
<comment type="subcellular location">
    <subcellularLocation>
        <location evidence="1">Cell membrane</location>
        <topology evidence="1">Multi-pass membrane protein</topology>
    </subcellularLocation>
    <subcellularLocation>
        <location evidence="2">Golgi apparatus membrane</location>
        <topology evidence="2">Multi-pass membrane protein</topology>
    </subcellularLocation>
</comment>
<dbReference type="GO" id="GO:0000139">
    <property type="term" value="C:Golgi membrane"/>
    <property type="evidence" value="ECO:0007669"/>
    <property type="project" value="UniProtKB-SubCell"/>
</dbReference>
<keyword evidence="8 14" id="KW-0812">Transmembrane</keyword>
<keyword evidence="12 14" id="KW-0472">Membrane</keyword>
<dbReference type="OrthoDB" id="409725at2759"/>
<dbReference type="InterPro" id="IPR004316">
    <property type="entry name" value="SWEET_rpt"/>
</dbReference>
<feature type="transmembrane region" description="Helical" evidence="14">
    <location>
        <begin position="105"/>
        <end position="124"/>
    </location>
</feature>
<keyword evidence="5" id="KW-0813">Transport</keyword>
<name>A0A2A2LKV4_9BILA</name>
<evidence type="ECO:0000256" key="3">
    <source>
        <dbReference type="ARBA" id="ARBA00007809"/>
    </source>
</evidence>
<evidence type="ECO:0000256" key="13">
    <source>
        <dbReference type="ARBA" id="ARBA00055578"/>
    </source>
</evidence>
<evidence type="ECO:0000256" key="7">
    <source>
        <dbReference type="ARBA" id="ARBA00022597"/>
    </source>
</evidence>
<evidence type="ECO:0000256" key="9">
    <source>
        <dbReference type="ARBA" id="ARBA00022737"/>
    </source>
</evidence>
<evidence type="ECO:0000256" key="14">
    <source>
        <dbReference type="SAM" id="Phobius"/>
    </source>
</evidence>
<evidence type="ECO:0000256" key="1">
    <source>
        <dbReference type="ARBA" id="ARBA00004651"/>
    </source>
</evidence>
<comment type="function">
    <text evidence="13">Mediates both low-affinity uptake and efflux of sugar across the membrane.</text>
</comment>
<dbReference type="AlphaFoldDB" id="A0A2A2LKV4"/>
<evidence type="ECO:0000256" key="4">
    <source>
        <dbReference type="ARBA" id="ARBA00021741"/>
    </source>
</evidence>
<organism evidence="15 16">
    <name type="scientific">Diploscapter pachys</name>
    <dbReference type="NCBI Taxonomy" id="2018661"/>
    <lineage>
        <taxon>Eukaryota</taxon>
        <taxon>Metazoa</taxon>
        <taxon>Ecdysozoa</taxon>
        <taxon>Nematoda</taxon>
        <taxon>Chromadorea</taxon>
        <taxon>Rhabditida</taxon>
        <taxon>Rhabditina</taxon>
        <taxon>Rhabditomorpha</taxon>
        <taxon>Rhabditoidea</taxon>
        <taxon>Rhabditidae</taxon>
        <taxon>Diploscapter</taxon>
    </lineage>
</organism>
<feature type="transmembrane region" description="Helical" evidence="14">
    <location>
        <begin position="188"/>
        <end position="209"/>
    </location>
</feature>
<dbReference type="GO" id="GO:0051119">
    <property type="term" value="F:sugar transmembrane transporter activity"/>
    <property type="evidence" value="ECO:0007669"/>
    <property type="project" value="InterPro"/>
</dbReference>
<feature type="transmembrane region" description="Helical" evidence="14">
    <location>
        <begin position="46"/>
        <end position="67"/>
    </location>
</feature>
<evidence type="ECO:0000313" key="15">
    <source>
        <dbReference type="EMBL" id="PAV86735.1"/>
    </source>
</evidence>
<dbReference type="PANTHER" id="PTHR10791">
    <property type="entry name" value="RAG1-ACTIVATING PROTEIN 1"/>
    <property type="match status" value="1"/>
</dbReference>
<dbReference type="PANTHER" id="PTHR10791:SF246">
    <property type="entry name" value="SUGAR TRANSPORTER SWEET1"/>
    <property type="match status" value="1"/>
</dbReference>
<evidence type="ECO:0000313" key="16">
    <source>
        <dbReference type="Proteomes" id="UP000218231"/>
    </source>
</evidence>